<keyword evidence="3" id="KW-1185">Reference proteome</keyword>
<reference evidence="2" key="2">
    <citation type="submission" date="2022-01" db="EMBL/GenBank/DDBJ databases">
        <authorList>
            <person name="Yamashiro T."/>
            <person name="Shiraishi A."/>
            <person name="Satake H."/>
            <person name="Nakayama K."/>
        </authorList>
    </citation>
    <scope>NUCLEOTIDE SEQUENCE</scope>
</reference>
<evidence type="ECO:0000313" key="2">
    <source>
        <dbReference type="EMBL" id="GJT83251.1"/>
    </source>
</evidence>
<proteinExistence type="predicted"/>
<name>A0ABQ5H626_9ASTR</name>
<feature type="region of interest" description="Disordered" evidence="1">
    <location>
        <begin position="385"/>
        <end position="407"/>
    </location>
</feature>
<sequence length="407" mass="46430">MPSFPSPEPTISHSYLDFFKDFENEFPAITYNDDLTSKLTEPSVSFQHIKEFDLNDETSLSEYDKEERNVLYFNDSFPLNIVFPNNLKSDKDIDDDEIDVTQSSGTYSLTPYVVSTPGTECLKTIYLCIDSVLLANMAPLPPRDQRQPWLRYQVEGYTKDIVHNYEQRLEMTFGSERVIPDKGDLRDYWIEISSDRDFLGPAPSYVFIQDPVRRLCHRMISCSIYSRGQAPKKSGARLSEGYFIGRLAAHFGLVNDQGLRGLSMVTRELSMIDLHELARLNICERISDTWAWVVPGLERQPSATVGARRAAEDAPVVDEGAQADLEEVHEMRRSIMGLRGDVDRSITDHGRFTTWMVSCMNQLMDDSNRTYQTFDKTLVGSSQLPYQRRARRRTGDASTSAPQLPDP</sequence>
<comment type="caution">
    <text evidence="2">The sequence shown here is derived from an EMBL/GenBank/DDBJ whole genome shotgun (WGS) entry which is preliminary data.</text>
</comment>
<protein>
    <submittedName>
        <fullName evidence="2">Uncharacterized protein</fullName>
    </submittedName>
</protein>
<accession>A0ABQ5H626</accession>
<feature type="compositionally biased region" description="Polar residues" evidence="1">
    <location>
        <begin position="396"/>
        <end position="407"/>
    </location>
</feature>
<gene>
    <name evidence="2" type="ORF">Tco_1057593</name>
</gene>
<reference evidence="2" key="1">
    <citation type="journal article" date="2022" name="Int. J. Mol. Sci.">
        <title>Draft Genome of Tanacetum Coccineum: Genomic Comparison of Closely Related Tanacetum-Family Plants.</title>
        <authorList>
            <person name="Yamashiro T."/>
            <person name="Shiraishi A."/>
            <person name="Nakayama K."/>
            <person name="Satake H."/>
        </authorList>
    </citation>
    <scope>NUCLEOTIDE SEQUENCE</scope>
</reference>
<dbReference type="EMBL" id="BQNB010019246">
    <property type="protein sequence ID" value="GJT83251.1"/>
    <property type="molecule type" value="Genomic_DNA"/>
</dbReference>
<evidence type="ECO:0000313" key="3">
    <source>
        <dbReference type="Proteomes" id="UP001151760"/>
    </source>
</evidence>
<dbReference type="Proteomes" id="UP001151760">
    <property type="component" value="Unassembled WGS sequence"/>
</dbReference>
<organism evidence="2 3">
    <name type="scientific">Tanacetum coccineum</name>
    <dbReference type="NCBI Taxonomy" id="301880"/>
    <lineage>
        <taxon>Eukaryota</taxon>
        <taxon>Viridiplantae</taxon>
        <taxon>Streptophyta</taxon>
        <taxon>Embryophyta</taxon>
        <taxon>Tracheophyta</taxon>
        <taxon>Spermatophyta</taxon>
        <taxon>Magnoliopsida</taxon>
        <taxon>eudicotyledons</taxon>
        <taxon>Gunneridae</taxon>
        <taxon>Pentapetalae</taxon>
        <taxon>asterids</taxon>
        <taxon>campanulids</taxon>
        <taxon>Asterales</taxon>
        <taxon>Asteraceae</taxon>
        <taxon>Asteroideae</taxon>
        <taxon>Anthemideae</taxon>
        <taxon>Anthemidinae</taxon>
        <taxon>Tanacetum</taxon>
    </lineage>
</organism>
<evidence type="ECO:0000256" key="1">
    <source>
        <dbReference type="SAM" id="MobiDB-lite"/>
    </source>
</evidence>